<gene>
    <name evidence="1" type="ORF">QFC19_009193</name>
</gene>
<dbReference type="EMBL" id="JASBWR010000153">
    <property type="protein sequence ID" value="KAJ9091197.1"/>
    <property type="molecule type" value="Genomic_DNA"/>
</dbReference>
<organism evidence="1 2">
    <name type="scientific">Naganishia cerealis</name>
    <dbReference type="NCBI Taxonomy" id="610337"/>
    <lineage>
        <taxon>Eukaryota</taxon>
        <taxon>Fungi</taxon>
        <taxon>Dikarya</taxon>
        <taxon>Basidiomycota</taxon>
        <taxon>Agaricomycotina</taxon>
        <taxon>Tremellomycetes</taxon>
        <taxon>Filobasidiales</taxon>
        <taxon>Filobasidiaceae</taxon>
        <taxon>Naganishia</taxon>
    </lineage>
</organism>
<name>A0ACC2UWQ0_9TREE</name>
<reference evidence="1" key="1">
    <citation type="submission" date="2023-04" db="EMBL/GenBank/DDBJ databases">
        <title>Draft Genome sequencing of Naganishia species isolated from polar environments using Oxford Nanopore Technology.</title>
        <authorList>
            <person name="Leo P."/>
            <person name="Venkateswaran K."/>
        </authorList>
    </citation>
    <scope>NUCLEOTIDE SEQUENCE</scope>
    <source>
        <strain evidence="1">MNA-CCFEE 5261</strain>
    </source>
</reference>
<evidence type="ECO:0000313" key="2">
    <source>
        <dbReference type="Proteomes" id="UP001241377"/>
    </source>
</evidence>
<keyword evidence="2" id="KW-1185">Reference proteome</keyword>
<proteinExistence type="predicted"/>
<dbReference type="Proteomes" id="UP001241377">
    <property type="component" value="Unassembled WGS sequence"/>
</dbReference>
<sequence>MPALLIALSALLLAIGTAYVALLCLSPAPARRSPAETLFTSAAHPPSHPGQLTPLDDPPQCSLSVIVPAYNERDRLPGMVDEAVRFLLDEIHGGGQGSGAWYGDGVEIVIVDDGSTDDTCEVALDLAKKWDKTARGKVEIRVVALQRNRGKGGAVRHVSAPSAERSEETSTEASLPERSEIVPQALSPEGPPEGGVGRPRVVAFAERASARESRGRKGRPTATRPSYDGRDSVERSETQFAFVERMRAREPWRRNPSEAASRDFSSETAPGGRPNLLLHGVLFSRGSRILFADADGASTFSDLTLLERAMDELVATETGSGKAAAAASHAIVVGSRAHMVNSDAVVQRSFLRNLLMRAFHIFLRTLGVRGVKDTQCGFKVRLASLRPLVVLLDADLEATTAIHARDRAHALPHASPAPLVIRRRAPPSRTAAPPAYCRGQH</sequence>
<evidence type="ECO:0000313" key="1">
    <source>
        <dbReference type="EMBL" id="KAJ9091197.1"/>
    </source>
</evidence>
<comment type="caution">
    <text evidence="1">The sequence shown here is derived from an EMBL/GenBank/DDBJ whole genome shotgun (WGS) entry which is preliminary data.</text>
</comment>
<protein>
    <submittedName>
        <fullName evidence="1">Uncharacterized protein</fullName>
    </submittedName>
</protein>
<accession>A0ACC2UWQ0</accession>